<dbReference type="EMBL" id="MU790872">
    <property type="protein sequence ID" value="KAJ3992307.1"/>
    <property type="molecule type" value="Genomic_DNA"/>
</dbReference>
<dbReference type="Proteomes" id="UP001163828">
    <property type="component" value="Unassembled WGS sequence"/>
</dbReference>
<organism evidence="1 2">
    <name type="scientific">Lentinula boryana</name>
    <dbReference type="NCBI Taxonomy" id="40481"/>
    <lineage>
        <taxon>Eukaryota</taxon>
        <taxon>Fungi</taxon>
        <taxon>Dikarya</taxon>
        <taxon>Basidiomycota</taxon>
        <taxon>Agaricomycotina</taxon>
        <taxon>Agaricomycetes</taxon>
        <taxon>Agaricomycetidae</taxon>
        <taxon>Agaricales</taxon>
        <taxon>Marasmiineae</taxon>
        <taxon>Omphalotaceae</taxon>
        <taxon>Lentinula</taxon>
    </lineage>
</organism>
<proteinExistence type="predicted"/>
<evidence type="ECO:0000313" key="2">
    <source>
        <dbReference type="Proteomes" id="UP001163828"/>
    </source>
</evidence>
<reference evidence="1" key="1">
    <citation type="submission" date="2022-08" db="EMBL/GenBank/DDBJ databases">
        <authorList>
            <consortium name="DOE Joint Genome Institute"/>
            <person name="Min B."/>
            <person name="Riley R."/>
            <person name="Sierra-Patev S."/>
            <person name="Naranjo-Ortiz M."/>
            <person name="Looney B."/>
            <person name="Konkel Z."/>
            <person name="Slot J.C."/>
            <person name="Sakamoto Y."/>
            <person name="Steenwyk J.L."/>
            <person name="Rokas A."/>
            <person name="Carro J."/>
            <person name="Camarero S."/>
            <person name="Ferreira P."/>
            <person name="Molpeceres G."/>
            <person name="Ruiz-Duenas F.J."/>
            <person name="Serrano A."/>
            <person name="Henrissat B."/>
            <person name="Drula E."/>
            <person name="Hughes K.W."/>
            <person name="Mata J.L."/>
            <person name="Ishikawa N.K."/>
            <person name="Vargas-Isla R."/>
            <person name="Ushijima S."/>
            <person name="Smith C.A."/>
            <person name="Ahrendt S."/>
            <person name="Andreopoulos W."/>
            <person name="He G."/>
            <person name="Labutti K."/>
            <person name="Lipzen A."/>
            <person name="Ng V."/>
            <person name="Sandor L."/>
            <person name="Barry K."/>
            <person name="Martinez A.T."/>
            <person name="Xiao Y."/>
            <person name="Gibbons J.G."/>
            <person name="Terashima K."/>
            <person name="Hibbett D.S."/>
            <person name="Grigoriev I.V."/>
        </authorList>
    </citation>
    <scope>NUCLEOTIDE SEQUENCE</scope>
    <source>
        <strain evidence="1">TFB10827</strain>
    </source>
</reference>
<sequence length="182" mass="21289">MEDPQKLAFKLRLYTTANEIFENPRGSLFAFPYEKAKTRSIQTQCVLFRSNGNFGQGTIVIRYYTQDNFKKKFKNDFEMRIMRVDPGGIEVTHELENSQRMCTSVLCYTMQISRVVTGSGNIHKLFIAASAKEISWKLGIHEDAVREAAGRYGNRRHPERLHRRLQEEQLEQQREARNRVDN</sequence>
<comment type="caution">
    <text evidence="1">The sequence shown here is derived from an EMBL/GenBank/DDBJ whole genome shotgun (WGS) entry which is preliminary data.</text>
</comment>
<accession>A0ABQ8Q0S6</accession>
<keyword evidence="2" id="KW-1185">Reference proteome</keyword>
<gene>
    <name evidence="1" type="ORF">F5050DRAFT_1715391</name>
</gene>
<protein>
    <submittedName>
        <fullName evidence="1">Uncharacterized protein</fullName>
    </submittedName>
</protein>
<name>A0ABQ8Q0S6_9AGAR</name>
<evidence type="ECO:0000313" key="1">
    <source>
        <dbReference type="EMBL" id="KAJ3992307.1"/>
    </source>
</evidence>